<evidence type="ECO:0000313" key="7">
    <source>
        <dbReference type="RefSeq" id="XP_013887121.1"/>
    </source>
</evidence>
<dbReference type="SMART" id="SM00054">
    <property type="entry name" value="EFh"/>
    <property type="match status" value="2"/>
</dbReference>
<feature type="domain" description="EF-hand" evidence="5">
    <location>
        <begin position="93"/>
        <end position="128"/>
    </location>
</feature>
<dbReference type="InterPro" id="IPR001806">
    <property type="entry name" value="Small_GTPase"/>
</dbReference>
<dbReference type="Gene3D" id="1.10.238.10">
    <property type="entry name" value="EF-hand"/>
    <property type="match status" value="1"/>
</dbReference>
<dbReference type="KEGG" id="alim:106534886"/>
<dbReference type="NCBIfam" id="TIGR00231">
    <property type="entry name" value="small_GTP"/>
    <property type="match status" value="1"/>
</dbReference>
<dbReference type="SUPFAM" id="SSF47473">
    <property type="entry name" value="EF-hand"/>
    <property type="match status" value="1"/>
</dbReference>
<reference evidence="7 8" key="1">
    <citation type="submission" date="2025-04" db="UniProtKB">
        <authorList>
            <consortium name="RefSeq"/>
        </authorList>
    </citation>
    <scope>IDENTIFICATION</scope>
    <source>
        <strain evidence="7 8">Quisiro</strain>
        <tissue evidence="7 8">Liver</tissue>
    </source>
</reference>
<dbReference type="GO" id="GO:0003924">
    <property type="term" value="F:GTPase activity"/>
    <property type="evidence" value="ECO:0007669"/>
    <property type="project" value="InterPro"/>
</dbReference>
<dbReference type="Gene3D" id="3.40.50.300">
    <property type="entry name" value="P-loop containing nucleotide triphosphate hydrolases"/>
    <property type="match status" value="1"/>
</dbReference>
<dbReference type="FunFam" id="3.40.50.300:FF:001129">
    <property type="entry name" value="ras-related protein Rab-44 isoform X2"/>
    <property type="match status" value="1"/>
</dbReference>
<dbReference type="PROSITE" id="PS50222">
    <property type="entry name" value="EF_HAND_2"/>
    <property type="match status" value="1"/>
</dbReference>
<dbReference type="InterPro" id="IPR005225">
    <property type="entry name" value="Small_GTP-bd"/>
</dbReference>
<dbReference type="PROSITE" id="PS51417">
    <property type="entry name" value="ARF"/>
    <property type="match status" value="1"/>
</dbReference>
<dbReference type="GO" id="GO:0005525">
    <property type="term" value="F:GTP binding"/>
    <property type="evidence" value="ECO:0007669"/>
    <property type="project" value="UniProtKB-KW"/>
</dbReference>
<evidence type="ECO:0000259" key="5">
    <source>
        <dbReference type="PROSITE" id="PS50222"/>
    </source>
</evidence>
<dbReference type="PROSITE" id="PS51419">
    <property type="entry name" value="RAB"/>
    <property type="match status" value="1"/>
</dbReference>
<proteinExistence type="predicted"/>
<dbReference type="GO" id="GO:0005509">
    <property type="term" value="F:calcium ion binding"/>
    <property type="evidence" value="ECO:0007669"/>
    <property type="project" value="InterPro"/>
</dbReference>
<dbReference type="InterPro" id="IPR011992">
    <property type="entry name" value="EF-hand-dom_pair"/>
</dbReference>
<name>A0A2I4D4G3_AUSLI</name>
<dbReference type="CDD" id="cd00154">
    <property type="entry name" value="Rab"/>
    <property type="match status" value="1"/>
</dbReference>
<gene>
    <name evidence="7 8" type="primary">cracr2b</name>
</gene>
<dbReference type="PROSITE" id="PS51420">
    <property type="entry name" value="RHO"/>
    <property type="match status" value="1"/>
</dbReference>
<dbReference type="SMART" id="SM00174">
    <property type="entry name" value="RHO"/>
    <property type="match status" value="1"/>
</dbReference>
<dbReference type="CDD" id="cd00051">
    <property type="entry name" value="EFh"/>
    <property type="match status" value="1"/>
</dbReference>
<dbReference type="Proteomes" id="UP000192220">
    <property type="component" value="Unplaced"/>
</dbReference>
<protein>
    <submittedName>
        <fullName evidence="7 8">EF-hand calcium-binding domain-containing protein 4A isoform X1</fullName>
    </submittedName>
</protein>
<dbReference type="Pfam" id="PF00071">
    <property type="entry name" value="Ras"/>
    <property type="match status" value="1"/>
</dbReference>
<evidence type="ECO:0000256" key="1">
    <source>
        <dbReference type="ARBA" id="ARBA00022741"/>
    </source>
</evidence>
<dbReference type="InterPro" id="IPR027417">
    <property type="entry name" value="P-loop_NTPase"/>
</dbReference>
<dbReference type="PANTHER" id="PTHR47977">
    <property type="entry name" value="RAS-RELATED PROTEIN RAB"/>
    <property type="match status" value="1"/>
</dbReference>
<dbReference type="RefSeq" id="XP_013887122.1">
    <property type="nucleotide sequence ID" value="XM_014031668.1"/>
</dbReference>
<dbReference type="OrthoDB" id="9989112at2759"/>
<dbReference type="STRING" id="52670.A0A2I4D4G3"/>
<evidence type="ECO:0000313" key="8">
    <source>
        <dbReference type="RefSeq" id="XP_013887122.1"/>
    </source>
</evidence>
<dbReference type="SMART" id="SM00176">
    <property type="entry name" value="RAN"/>
    <property type="match status" value="1"/>
</dbReference>
<keyword evidence="6" id="KW-1185">Reference proteome</keyword>
<dbReference type="RefSeq" id="XP_013887121.1">
    <property type="nucleotide sequence ID" value="XM_014031667.1"/>
</dbReference>
<feature type="region of interest" description="Disordered" evidence="4">
    <location>
        <begin position="244"/>
        <end position="266"/>
    </location>
</feature>
<evidence type="ECO:0000256" key="3">
    <source>
        <dbReference type="ARBA" id="ARBA00023288"/>
    </source>
</evidence>
<dbReference type="CTD" id="283229"/>
<dbReference type="InterPro" id="IPR002048">
    <property type="entry name" value="EF_hand_dom"/>
</dbReference>
<evidence type="ECO:0000256" key="2">
    <source>
        <dbReference type="ARBA" id="ARBA00023134"/>
    </source>
</evidence>
<dbReference type="PRINTS" id="PR00449">
    <property type="entry name" value="RASTRNSFRMNG"/>
</dbReference>
<sequence length="651" mass="74106">MSQWLNDGEVLVGQGSGEAVSVSPRPRGLTTGSPRLGQRRSPLHSPRVREATSLSPQAETMGKAKELFLLCDKEGKGFITQRDMQRLQGELPLSSEQLETVFKSLDRENNGFLTPVEFYTGLGELMGLEETTELHPEEAEEGGGEVDCSQDPTAVRFVNILMELGADKLFKDQQELCTLWCELQRGTPELLSSLEGVLVLAVSHLQDTIRERDNLEQALRRRESEHDQMVRSIYEEMEIQVREEKEKRQAQEQDSSKEKQRGRRLEEELRVREQELESTLSKQKELEIKIRQLSSEQVGIKEQNQQLQRLNMQLQEQVESSREQLRSALRQLSTLQISAAHEQATRQKNVMVVSRNIKKEKESLMRQLEILRDMNRKMRDERDVQQAHQRNSEVTKTLQKKGSIIGSYFQQDEPVERQPGCADELELTNQTEVTVASKTLHPSGVDESVEQVHTQGKAVSRQQVFKVVFLGNSGVGKSSFIRHCCTGHFYRNMSSTVGVDFQMKTLILNSTTVTLQLWDTAGQERYRSITEQYYRKADGVLAVYDITHSASFTAVRGWMDSVKEKMCEGTVLMLVGNKLDLANHSRKVTTAEGQNLAEQYQALFYECSAKTGENMENLIEHLAGMLITRHDQQCEDAFLLSEVTAERRCCT</sequence>
<dbReference type="SUPFAM" id="SSF52540">
    <property type="entry name" value="P-loop containing nucleoside triphosphate hydrolases"/>
    <property type="match status" value="1"/>
</dbReference>
<keyword evidence="1" id="KW-0547">Nucleotide-binding</keyword>
<dbReference type="InterPro" id="IPR050227">
    <property type="entry name" value="Rab"/>
</dbReference>
<keyword evidence="2" id="KW-0342">GTP-binding</keyword>
<feature type="region of interest" description="Disordered" evidence="4">
    <location>
        <begin position="15"/>
        <end position="59"/>
    </location>
</feature>
<dbReference type="AlphaFoldDB" id="A0A2I4D4G3"/>
<dbReference type="SMART" id="SM00173">
    <property type="entry name" value="RAS"/>
    <property type="match status" value="1"/>
</dbReference>
<evidence type="ECO:0000313" key="6">
    <source>
        <dbReference type="Proteomes" id="UP000192220"/>
    </source>
</evidence>
<organism evidence="6 7">
    <name type="scientific">Austrofundulus limnaeus</name>
    <name type="common">Annual killifish</name>
    <dbReference type="NCBI Taxonomy" id="52670"/>
    <lineage>
        <taxon>Eukaryota</taxon>
        <taxon>Metazoa</taxon>
        <taxon>Chordata</taxon>
        <taxon>Craniata</taxon>
        <taxon>Vertebrata</taxon>
        <taxon>Euteleostomi</taxon>
        <taxon>Actinopterygii</taxon>
        <taxon>Neopterygii</taxon>
        <taxon>Teleostei</taxon>
        <taxon>Neoteleostei</taxon>
        <taxon>Acanthomorphata</taxon>
        <taxon>Ovalentaria</taxon>
        <taxon>Atherinomorphae</taxon>
        <taxon>Cyprinodontiformes</taxon>
        <taxon>Rivulidae</taxon>
        <taxon>Austrofundulus</taxon>
    </lineage>
</organism>
<evidence type="ECO:0000256" key="4">
    <source>
        <dbReference type="SAM" id="MobiDB-lite"/>
    </source>
</evidence>
<accession>A0A2I4D4G3</accession>
<dbReference type="PROSITE" id="PS51421">
    <property type="entry name" value="RAS"/>
    <property type="match status" value="1"/>
</dbReference>
<dbReference type="SMART" id="SM00175">
    <property type="entry name" value="RAB"/>
    <property type="match status" value="1"/>
</dbReference>
<dbReference type="GeneID" id="106534886"/>
<keyword evidence="3" id="KW-0449">Lipoprotein</keyword>